<evidence type="ECO:0000256" key="4">
    <source>
        <dbReference type="ARBA" id="ARBA00012219"/>
    </source>
</evidence>
<keyword evidence="7 13" id="KW-0436">Ligase</keyword>
<keyword evidence="8 13" id="KW-0566">Pantothenate biosynthesis</keyword>
<keyword evidence="6 13" id="KW-0963">Cytoplasm</keyword>
<dbReference type="SUPFAM" id="SSF52374">
    <property type="entry name" value="Nucleotidylyl transferase"/>
    <property type="match status" value="1"/>
</dbReference>
<name>A0A4R1RYL9_HYDET</name>
<feature type="binding site" evidence="13">
    <location>
        <begin position="30"/>
        <end position="37"/>
    </location>
    <ligand>
        <name>ATP</name>
        <dbReference type="ChEBI" id="CHEBI:30616"/>
    </ligand>
</feature>
<feature type="binding site" evidence="13">
    <location>
        <position position="176"/>
    </location>
    <ligand>
        <name>ATP</name>
        <dbReference type="ChEBI" id="CHEBI:30616"/>
    </ligand>
</feature>
<dbReference type="InterPro" id="IPR042176">
    <property type="entry name" value="Pantoate_ligase_C"/>
</dbReference>
<dbReference type="GO" id="GO:0004592">
    <property type="term" value="F:pantoate-beta-alanine ligase activity"/>
    <property type="evidence" value="ECO:0007669"/>
    <property type="project" value="UniProtKB-UniRule"/>
</dbReference>
<dbReference type="EMBL" id="SLUN01000007">
    <property type="protein sequence ID" value="TCL71614.1"/>
    <property type="molecule type" value="Genomic_DNA"/>
</dbReference>
<dbReference type="AlphaFoldDB" id="A0A4R1RYL9"/>
<comment type="catalytic activity">
    <reaction evidence="11 13">
        <text>(R)-pantoate + beta-alanine + ATP = (R)-pantothenate + AMP + diphosphate + H(+)</text>
        <dbReference type="Rhea" id="RHEA:10912"/>
        <dbReference type="ChEBI" id="CHEBI:15378"/>
        <dbReference type="ChEBI" id="CHEBI:15980"/>
        <dbReference type="ChEBI" id="CHEBI:29032"/>
        <dbReference type="ChEBI" id="CHEBI:30616"/>
        <dbReference type="ChEBI" id="CHEBI:33019"/>
        <dbReference type="ChEBI" id="CHEBI:57966"/>
        <dbReference type="ChEBI" id="CHEBI:456215"/>
        <dbReference type="EC" id="6.3.2.1"/>
    </reaction>
</comment>
<accession>A0A4R1RYL9</accession>
<dbReference type="PANTHER" id="PTHR21299:SF1">
    <property type="entry name" value="PANTOATE--BETA-ALANINE LIGASE"/>
    <property type="match status" value="1"/>
</dbReference>
<evidence type="ECO:0000256" key="7">
    <source>
        <dbReference type="ARBA" id="ARBA00022598"/>
    </source>
</evidence>
<evidence type="ECO:0000256" key="10">
    <source>
        <dbReference type="ARBA" id="ARBA00022840"/>
    </source>
</evidence>
<dbReference type="InterPro" id="IPR004821">
    <property type="entry name" value="Cyt_trans-like"/>
</dbReference>
<evidence type="ECO:0000256" key="12">
    <source>
        <dbReference type="ARBA" id="ARBA00055042"/>
    </source>
</evidence>
<dbReference type="CDD" id="cd00560">
    <property type="entry name" value="PanC"/>
    <property type="match status" value="1"/>
</dbReference>
<keyword evidence="10 13" id="KW-0067">ATP-binding</keyword>
<comment type="miscellaneous">
    <text evidence="13">The reaction proceeds by a bi uni uni bi ping pong mechanism.</text>
</comment>
<evidence type="ECO:0000256" key="3">
    <source>
        <dbReference type="ARBA" id="ARBA00009256"/>
    </source>
</evidence>
<dbReference type="FunFam" id="3.40.50.620:FF:000114">
    <property type="entry name" value="Pantothenate synthetase"/>
    <property type="match status" value="1"/>
</dbReference>
<dbReference type="Pfam" id="PF02569">
    <property type="entry name" value="Pantoate_ligase"/>
    <property type="match status" value="1"/>
</dbReference>
<dbReference type="UniPathway" id="UPA00028">
    <property type="reaction ID" value="UER00005"/>
</dbReference>
<dbReference type="Gene3D" id="3.40.50.620">
    <property type="entry name" value="HUPs"/>
    <property type="match status" value="1"/>
</dbReference>
<comment type="caution">
    <text evidence="14">The sequence shown here is derived from an EMBL/GenBank/DDBJ whole genome shotgun (WGS) entry which is preliminary data.</text>
</comment>
<evidence type="ECO:0000256" key="2">
    <source>
        <dbReference type="ARBA" id="ARBA00004990"/>
    </source>
</evidence>
<dbReference type="PANTHER" id="PTHR21299">
    <property type="entry name" value="CYTIDYLATE KINASE/PANTOATE-BETA-ALANINE LIGASE"/>
    <property type="match status" value="1"/>
</dbReference>
<feature type="binding site" evidence="13">
    <location>
        <position position="61"/>
    </location>
    <ligand>
        <name>(R)-pantoate</name>
        <dbReference type="ChEBI" id="CHEBI:15980"/>
    </ligand>
</feature>
<comment type="subunit">
    <text evidence="13">Homodimer.</text>
</comment>
<evidence type="ECO:0000256" key="5">
    <source>
        <dbReference type="ARBA" id="ARBA00014155"/>
    </source>
</evidence>
<sequence length="283" mass="31299">MKTIRSIAALQEEIREARRRGESVGFVPTMGYFHEGHLSLMRRARRENGLVVVSLFVNSLQFGPNEDFAKYPRDLDRDAQMAEGTGVDLLFHPEAAEMYPEGFQTTVTVGELTEGLCGASRPGHFQGVATVVLKLFHIVQPDRAYFGEKDAQQLRVIRRMARDLNLGLAVVGCPIVREPDGLALSSRNIFLAPAERQAALVLYRTLQRAGELLAAGERDSTALRRELFTVLDGEPLAELDYLAIVDSDTLQPRQPLAGTILVALAVRIGKTRLIDNLTFAITN</sequence>
<proteinExistence type="inferred from homology"/>
<dbReference type="InterPro" id="IPR014729">
    <property type="entry name" value="Rossmann-like_a/b/a_fold"/>
</dbReference>
<feature type="binding site" evidence="13">
    <location>
        <position position="153"/>
    </location>
    <ligand>
        <name>(R)-pantoate</name>
        <dbReference type="ChEBI" id="CHEBI:15980"/>
    </ligand>
</feature>
<feature type="active site" description="Proton donor" evidence="13">
    <location>
        <position position="37"/>
    </location>
</feature>
<dbReference type="GO" id="GO:0015940">
    <property type="term" value="P:pantothenate biosynthetic process"/>
    <property type="evidence" value="ECO:0007669"/>
    <property type="project" value="UniProtKB-UniRule"/>
</dbReference>
<feature type="binding site" evidence="13">
    <location>
        <begin position="147"/>
        <end position="150"/>
    </location>
    <ligand>
        <name>ATP</name>
        <dbReference type="ChEBI" id="CHEBI:30616"/>
    </ligand>
</feature>
<evidence type="ECO:0000256" key="8">
    <source>
        <dbReference type="ARBA" id="ARBA00022655"/>
    </source>
</evidence>
<evidence type="ECO:0000256" key="11">
    <source>
        <dbReference type="ARBA" id="ARBA00048258"/>
    </source>
</evidence>
<reference evidence="14 15" key="1">
    <citation type="submission" date="2019-03" db="EMBL/GenBank/DDBJ databases">
        <title>Genomic Encyclopedia of Type Strains, Phase IV (KMG-IV): sequencing the most valuable type-strain genomes for metagenomic binning, comparative biology and taxonomic classification.</title>
        <authorList>
            <person name="Goeker M."/>
        </authorList>
    </citation>
    <scope>NUCLEOTIDE SEQUENCE [LARGE SCALE GENOMIC DNA]</scope>
    <source>
        <strain evidence="14 15">LX-B</strain>
    </source>
</reference>
<evidence type="ECO:0000313" key="14">
    <source>
        <dbReference type="EMBL" id="TCL71614.1"/>
    </source>
</evidence>
<dbReference type="Proteomes" id="UP000295008">
    <property type="component" value="Unassembled WGS sequence"/>
</dbReference>
<comment type="similarity">
    <text evidence="3 13">Belongs to the pantothenate synthetase family.</text>
</comment>
<dbReference type="GO" id="GO:0005829">
    <property type="term" value="C:cytosol"/>
    <property type="evidence" value="ECO:0007669"/>
    <property type="project" value="TreeGrafter"/>
</dbReference>
<evidence type="ECO:0000256" key="9">
    <source>
        <dbReference type="ARBA" id="ARBA00022741"/>
    </source>
</evidence>
<dbReference type="HAMAP" id="MF_00158">
    <property type="entry name" value="PanC"/>
    <property type="match status" value="1"/>
</dbReference>
<keyword evidence="9 13" id="KW-0547">Nucleotide-binding</keyword>
<evidence type="ECO:0000256" key="13">
    <source>
        <dbReference type="HAMAP-Rule" id="MF_00158"/>
    </source>
</evidence>
<feature type="binding site" evidence="13">
    <location>
        <position position="61"/>
    </location>
    <ligand>
        <name>beta-alanine</name>
        <dbReference type="ChEBI" id="CHEBI:57966"/>
    </ligand>
</feature>
<evidence type="ECO:0000256" key="1">
    <source>
        <dbReference type="ARBA" id="ARBA00004496"/>
    </source>
</evidence>
<dbReference type="NCBIfam" id="TIGR00125">
    <property type="entry name" value="cyt_tran_rel"/>
    <property type="match status" value="1"/>
</dbReference>
<feature type="binding site" evidence="13">
    <location>
        <begin position="184"/>
        <end position="187"/>
    </location>
    <ligand>
        <name>ATP</name>
        <dbReference type="ChEBI" id="CHEBI:30616"/>
    </ligand>
</feature>
<evidence type="ECO:0000313" key="15">
    <source>
        <dbReference type="Proteomes" id="UP000295008"/>
    </source>
</evidence>
<organism evidence="14 15">
    <name type="scientific">Hydrogenispora ethanolica</name>
    <dbReference type="NCBI Taxonomy" id="1082276"/>
    <lineage>
        <taxon>Bacteria</taxon>
        <taxon>Bacillati</taxon>
        <taxon>Bacillota</taxon>
        <taxon>Hydrogenispora</taxon>
    </lineage>
</organism>
<dbReference type="NCBIfam" id="TIGR00018">
    <property type="entry name" value="panC"/>
    <property type="match status" value="1"/>
</dbReference>
<dbReference type="EC" id="6.3.2.1" evidence="4 13"/>
<dbReference type="RefSeq" id="WP_132013757.1">
    <property type="nucleotide sequence ID" value="NZ_SLUN01000007.1"/>
</dbReference>
<comment type="pathway">
    <text evidence="2 13">Cofactor biosynthesis; (R)-pantothenate biosynthesis; (R)-pantothenate from (R)-pantoate and beta-alanine: step 1/1.</text>
</comment>
<dbReference type="GO" id="GO:0005524">
    <property type="term" value="F:ATP binding"/>
    <property type="evidence" value="ECO:0007669"/>
    <property type="project" value="UniProtKB-KW"/>
</dbReference>
<evidence type="ECO:0000256" key="6">
    <source>
        <dbReference type="ARBA" id="ARBA00022490"/>
    </source>
</evidence>
<dbReference type="OrthoDB" id="9773087at2"/>
<comment type="function">
    <text evidence="12 13">Catalyzes the condensation of pantoate with beta-alanine in an ATP-dependent reaction via a pantoyl-adenylate intermediate.</text>
</comment>
<dbReference type="Gene3D" id="3.30.1300.10">
    <property type="entry name" value="Pantoate-beta-alanine ligase, C-terminal domain"/>
    <property type="match status" value="1"/>
</dbReference>
<dbReference type="InterPro" id="IPR003721">
    <property type="entry name" value="Pantoate_ligase"/>
</dbReference>
<protein>
    <recommendedName>
        <fullName evidence="5 13">Pantothenate synthetase</fullName>
        <shortName evidence="13">PS</shortName>
        <ecNumber evidence="4 13">6.3.2.1</ecNumber>
    </recommendedName>
    <alternativeName>
        <fullName evidence="13">Pantoate--beta-alanine ligase</fullName>
    </alternativeName>
    <alternativeName>
        <fullName evidence="13">Pantoate-activating enzyme</fullName>
    </alternativeName>
</protein>
<keyword evidence="15" id="KW-1185">Reference proteome</keyword>
<gene>
    <name evidence="13" type="primary">panC</name>
    <name evidence="14" type="ORF">EDC14_100777</name>
</gene>
<comment type="subcellular location">
    <subcellularLocation>
        <location evidence="1 13">Cytoplasm</location>
    </subcellularLocation>
</comment>